<keyword evidence="5" id="KW-1015">Disulfide bond</keyword>
<dbReference type="Pfam" id="PF13098">
    <property type="entry name" value="Thioredoxin_2"/>
    <property type="match status" value="1"/>
</dbReference>
<dbReference type="InterPro" id="IPR009094">
    <property type="entry name" value="DiS-bond_isomerase_DsbC/G_N_sf"/>
</dbReference>
<dbReference type="HOGENOM" id="CLU_083593_0_0_6"/>
<reference evidence="10 11" key="1">
    <citation type="journal article" date="2012" name="J. Bacteriol.">
        <title>Complete genome sequences of Methylophaga sp. strain JAM1 and Methylophaga sp. strain JAM7.</title>
        <authorList>
            <person name="Villeneuve C."/>
            <person name="Martineau C."/>
            <person name="Mauffrey F."/>
            <person name="Villemur R."/>
        </authorList>
    </citation>
    <scope>NUCLEOTIDE SEQUENCE [LARGE SCALE GENOMIC DNA]</scope>
    <source>
        <strain evidence="10 11">JAM7</strain>
    </source>
</reference>
<evidence type="ECO:0000256" key="2">
    <source>
        <dbReference type="ARBA" id="ARBA00009813"/>
    </source>
</evidence>
<dbReference type="InterPro" id="IPR033954">
    <property type="entry name" value="DiS-bond_Isoase_DsbC/G"/>
</dbReference>
<feature type="signal peptide" evidence="7">
    <location>
        <begin position="1"/>
        <end position="19"/>
    </location>
</feature>
<comment type="function">
    <text evidence="7">Required for disulfide bond formation in some periplasmic proteins. Acts by transferring its disulfide bond to other proteins and is reduced in the process.</text>
</comment>
<dbReference type="InterPro" id="IPR018950">
    <property type="entry name" value="DiS-bond_isomerase_DsbC/G_N"/>
</dbReference>
<organism evidence="10 11">
    <name type="scientific">Methylophaga frappieri (strain ATCC BAA-2434 / DSM 25690 / JAM7)</name>
    <dbReference type="NCBI Taxonomy" id="754477"/>
    <lineage>
        <taxon>Bacteria</taxon>
        <taxon>Pseudomonadati</taxon>
        <taxon>Pseudomonadota</taxon>
        <taxon>Gammaproteobacteria</taxon>
        <taxon>Thiotrichales</taxon>
        <taxon>Piscirickettsiaceae</taxon>
        <taxon>Methylophaga</taxon>
    </lineage>
</organism>
<protein>
    <recommendedName>
        <fullName evidence="7">Thiol:disulfide interchange protein</fullName>
    </recommendedName>
</protein>
<dbReference type="eggNOG" id="COG1651">
    <property type="taxonomic scope" value="Bacteria"/>
</dbReference>
<sequence precursor="true">MKYFLWPLLALLFIPTVYAADAEVTALKDKLRQDVPEMQIQSLKPVGDSGLYEAVIDDRIFYLTKDGDYLIQGNVLALASRENITQQRQLEIKQAVLARQPESDLIVFAPENPDYMLTVFTDVDCGYCRKLHEQIAEYNDQGIGIRYMAFPRAGADSESATKLEQVWCAEDRQQAMTDAKANRDINGKVCEDNPVLAQFDTGRRLGVEGTPALFLNNGQMLPGYVPPAKLREILDEYASLAP</sequence>
<dbReference type="PANTHER" id="PTHR35272:SF3">
    <property type="entry name" value="THIOL:DISULFIDE INTERCHANGE PROTEIN DSBC"/>
    <property type="match status" value="1"/>
</dbReference>
<dbReference type="KEGG" id="mec:Q7C_780"/>
<gene>
    <name evidence="10" type="ordered locus">Q7C_780</name>
</gene>
<dbReference type="RefSeq" id="WP_014703370.1">
    <property type="nucleotide sequence ID" value="NC_017856.1"/>
</dbReference>
<evidence type="ECO:0000259" key="8">
    <source>
        <dbReference type="Pfam" id="PF10411"/>
    </source>
</evidence>
<dbReference type="SUPFAM" id="SSF54423">
    <property type="entry name" value="DsbC/DsbG N-terminal domain-like"/>
    <property type="match status" value="1"/>
</dbReference>
<evidence type="ECO:0000256" key="1">
    <source>
        <dbReference type="ARBA" id="ARBA00004418"/>
    </source>
</evidence>
<dbReference type="EMBL" id="CP003380">
    <property type="protein sequence ID" value="AFJ01949.1"/>
    <property type="molecule type" value="Genomic_DNA"/>
</dbReference>
<keyword evidence="6 7" id="KW-0676">Redox-active center</keyword>
<keyword evidence="3 7" id="KW-0732">Signal</keyword>
<dbReference type="InterPro" id="IPR036249">
    <property type="entry name" value="Thioredoxin-like_sf"/>
</dbReference>
<dbReference type="InterPro" id="IPR012336">
    <property type="entry name" value="Thioredoxin-like_fold"/>
</dbReference>
<keyword evidence="11" id="KW-1185">Reference proteome</keyword>
<evidence type="ECO:0000256" key="4">
    <source>
        <dbReference type="ARBA" id="ARBA00022764"/>
    </source>
</evidence>
<evidence type="ECO:0000256" key="6">
    <source>
        <dbReference type="ARBA" id="ARBA00023284"/>
    </source>
</evidence>
<dbReference type="CDD" id="cd03020">
    <property type="entry name" value="DsbA_DsbC_DsbG"/>
    <property type="match status" value="1"/>
</dbReference>
<keyword evidence="4 7" id="KW-0574">Periplasm</keyword>
<evidence type="ECO:0000256" key="3">
    <source>
        <dbReference type="ARBA" id="ARBA00022729"/>
    </source>
</evidence>
<dbReference type="OrthoDB" id="12976at2"/>
<evidence type="ECO:0000256" key="5">
    <source>
        <dbReference type="ARBA" id="ARBA00023157"/>
    </source>
</evidence>
<dbReference type="Proteomes" id="UP000009145">
    <property type="component" value="Chromosome"/>
</dbReference>
<dbReference type="Pfam" id="PF10411">
    <property type="entry name" value="DsbC_N"/>
    <property type="match status" value="1"/>
</dbReference>
<comment type="similarity">
    <text evidence="2 7">Belongs to the thioredoxin family. DsbC subfamily.</text>
</comment>
<name>I1YGA6_METFJ</name>
<dbReference type="AlphaFoldDB" id="I1YGA6"/>
<dbReference type="SUPFAM" id="SSF52833">
    <property type="entry name" value="Thioredoxin-like"/>
    <property type="match status" value="1"/>
</dbReference>
<evidence type="ECO:0000313" key="10">
    <source>
        <dbReference type="EMBL" id="AFJ01949.1"/>
    </source>
</evidence>
<accession>I1YGA6</accession>
<dbReference type="PANTHER" id="PTHR35272">
    <property type="entry name" value="THIOL:DISULFIDE INTERCHANGE PROTEIN DSBC-RELATED"/>
    <property type="match status" value="1"/>
</dbReference>
<dbReference type="GO" id="GO:0042597">
    <property type="term" value="C:periplasmic space"/>
    <property type="evidence" value="ECO:0007669"/>
    <property type="project" value="UniProtKB-SubCell"/>
</dbReference>
<dbReference type="PATRIC" id="fig|754477.3.peg.769"/>
<evidence type="ECO:0000313" key="11">
    <source>
        <dbReference type="Proteomes" id="UP000009145"/>
    </source>
</evidence>
<dbReference type="STRING" id="754477.Q7C_780"/>
<dbReference type="InterPro" id="IPR051470">
    <property type="entry name" value="Thiol:disulfide_interchange"/>
</dbReference>
<feature type="chain" id="PRO_5010001144" description="Thiol:disulfide interchange protein" evidence="7">
    <location>
        <begin position="20"/>
        <end position="242"/>
    </location>
</feature>
<feature type="domain" description="Disulphide bond isomerase DsbC/G N-terminal" evidence="8">
    <location>
        <begin position="19"/>
        <end position="86"/>
    </location>
</feature>
<feature type="domain" description="Thioredoxin-like fold" evidence="9">
    <location>
        <begin position="112"/>
        <end position="234"/>
    </location>
</feature>
<proteinExistence type="inferred from homology"/>
<dbReference type="Gene3D" id="3.40.30.10">
    <property type="entry name" value="Glutaredoxin"/>
    <property type="match status" value="1"/>
</dbReference>
<evidence type="ECO:0000259" key="9">
    <source>
        <dbReference type="Pfam" id="PF13098"/>
    </source>
</evidence>
<comment type="subcellular location">
    <subcellularLocation>
        <location evidence="1 7">Periplasm</location>
    </subcellularLocation>
</comment>
<evidence type="ECO:0000256" key="7">
    <source>
        <dbReference type="RuleBase" id="RU364038"/>
    </source>
</evidence>
<dbReference type="Gene3D" id="3.10.450.70">
    <property type="entry name" value="Disulphide bond isomerase, DsbC/G, N-terminal"/>
    <property type="match status" value="1"/>
</dbReference>